<dbReference type="GO" id="GO:0016020">
    <property type="term" value="C:membrane"/>
    <property type="evidence" value="ECO:0007669"/>
    <property type="project" value="UniProtKB-SubCell"/>
</dbReference>
<evidence type="ECO:0000256" key="2">
    <source>
        <dbReference type="ARBA" id="ARBA00022692"/>
    </source>
</evidence>
<dbReference type="InterPro" id="IPR036259">
    <property type="entry name" value="MFS_trans_sf"/>
</dbReference>
<accession>A0A485CR65</accession>
<name>A0A485CR65_RAOTE</name>
<evidence type="ECO:0000256" key="3">
    <source>
        <dbReference type="ARBA" id="ARBA00022989"/>
    </source>
</evidence>
<organism evidence="6 7">
    <name type="scientific">Raoultella terrigena</name>
    <name type="common">Klebsiella terrigena</name>
    <dbReference type="NCBI Taxonomy" id="577"/>
    <lineage>
        <taxon>Bacteria</taxon>
        <taxon>Pseudomonadati</taxon>
        <taxon>Pseudomonadota</taxon>
        <taxon>Gammaproteobacteria</taxon>
        <taxon>Enterobacterales</taxon>
        <taxon>Enterobacteriaceae</taxon>
        <taxon>Klebsiella/Raoultella group</taxon>
        <taxon>Raoultella</taxon>
    </lineage>
</organism>
<feature type="transmembrane region" description="Helical" evidence="5">
    <location>
        <begin position="6"/>
        <end position="23"/>
    </location>
</feature>
<dbReference type="InterPro" id="IPR000109">
    <property type="entry name" value="POT_fam"/>
</dbReference>
<comment type="subcellular location">
    <subcellularLocation>
        <location evidence="1">Membrane</location>
        <topology evidence="1">Multi-pass membrane protein</topology>
    </subcellularLocation>
</comment>
<evidence type="ECO:0000256" key="1">
    <source>
        <dbReference type="ARBA" id="ARBA00004141"/>
    </source>
</evidence>
<dbReference type="Proteomes" id="UP000332594">
    <property type="component" value="Unassembled WGS sequence"/>
</dbReference>
<proteinExistence type="predicted"/>
<evidence type="ECO:0000313" key="7">
    <source>
        <dbReference type="Proteomes" id="UP000332594"/>
    </source>
</evidence>
<reference evidence="6 7" key="1">
    <citation type="submission" date="2019-03" db="EMBL/GenBank/DDBJ databases">
        <authorList>
            <consortium name="Pathogen Informatics"/>
        </authorList>
    </citation>
    <scope>NUCLEOTIDE SEQUENCE [LARGE SCALE GENOMIC DNA]</scope>
    <source>
        <strain evidence="6 7">NCTC13038</strain>
    </source>
</reference>
<dbReference type="Pfam" id="PF00854">
    <property type="entry name" value="PTR2"/>
    <property type="match status" value="1"/>
</dbReference>
<dbReference type="AlphaFoldDB" id="A0A485CR65"/>
<dbReference type="GO" id="GO:0022857">
    <property type="term" value="F:transmembrane transporter activity"/>
    <property type="evidence" value="ECO:0007669"/>
    <property type="project" value="InterPro"/>
</dbReference>
<keyword evidence="4 5" id="KW-0472">Membrane</keyword>
<feature type="transmembrane region" description="Helical" evidence="5">
    <location>
        <begin position="35"/>
        <end position="54"/>
    </location>
</feature>
<dbReference type="Gene3D" id="1.20.1250.20">
    <property type="entry name" value="MFS general substrate transporter like domains"/>
    <property type="match status" value="1"/>
</dbReference>
<evidence type="ECO:0000256" key="4">
    <source>
        <dbReference type="ARBA" id="ARBA00023136"/>
    </source>
</evidence>
<keyword evidence="3 5" id="KW-1133">Transmembrane helix</keyword>
<dbReference type="EMBL" id="CAADJG010000002">
    <property type="protein sequence ID" value="VFS87001.1"/>
    <property type="molecule type" value="Genomic_DNA"/>
</dbReference>
<evidence type="ECO:0000256" key="5">
    <source>
        <dbReference type="SAM" id="Phobius"/>
    </source>
</evidence>
<sequence length="78" mass="9232">MHNVKIANLVLIVLSIVVIIFFFREAFKLDKTGRNKMFVAFILMLEAVLFYILYAQMPTSLNFFCHQQRAPPDPWHHH</sequence>
<protein>
    <submittedName>
        <fullName evidence="6">Dipeptide and tripeptide permease B</fullName>
    </submittedName>
</protein>
<evidence type="ECO:0000313" key="6">
    <source>
        <dbReference type="EMBL" id="VFS87001.1"/>
    </source>
</evidence>
<keyword evidence="2 5" id="KW-0812">Transmembrane</keyword>
<gene>
    <name evidence="6" type="primary">dtpB_2</name>
    <name evidence="6" type="ORF">NCTC13038_05492</name>
</gene>